<feature type="active site" description="Charge relay system" evidence="7">
    <location>
        <position position="262"/>
    </location>
</feature>
<evidence type="ECO:0000256" key="7">
    <source>
        <dbReference type="PIRSR" id="PIRSR614186-1"/>
    </source>
</evidence>
<name>A0A6G1SJ45_9ACAR</name>
<keyword evidence="5 8" id="KW-0719">Serine esterase</keyword>
<sequence>MINLKQVSCSKCFEGHQYVYEHESKELGCQMKFAIYLPSASQQPNAKLPVVYYLSGLTCTEQNMITKSGFQRYAEKYKLVVVGPDTSPRNCNVPGEEDVWDLGTGAGFYVDATQEPWSKHYRMYSYVTKELRSVVDANFPCVDSTRVGITGHSMGGHGALVCFLRNPDIYKAVTAFAPISNPLESSWGVKCLTTYLGSDKTTWTDYDATELVKRQPRKDVKIVVEQGSKDEWMSYLAPENFKKACETVGQALEFNLRDGYDHGYYFVSTFIENHLKHFSEVL</sequence>
<dbReference type="GO" id="GO:0018738">
    <property type="term" value="F:S-formylglutathione hydrolase activity"/>
    <property type="evidence" value="ECO:0007669"/>
    <property type="project" value="UniProtKB-EC"/>
</dbReference>
<dbReference type="GO" id="GO:0005829">
    <property type="term" value="C:cytosol"/>
    <property type="evidence" value="ECO:0007669"/>
    <property type="project" value="TreeGrafter"/>
</dbReference>
<dbReference type="GO" id="GO:0046294">
    <property type="term" value="P:formaldehyde catabolic process"/>
    <property type="evidence" value="ECO:0007669"/>
    <property type="project" value="InterPro"/>
</dbReference>
<evidence type="ECO:0000256" key="8">
    <source>
        <dbReference type="RuleBase" id="RU363068"/>
    </source>
</evidence>
<evidence type="ECO:0000313" key="9">
    <source>
        <dbReference type="EMBL" id="MDE50505.1"/>
    </source>
</evidence>
<protein>
    <recommendedName>
        <fullName evidence="4 8">S-formylglutathione hydrolase</fullName>
        <ecNumber evidence="3 8">3.1.2.12</ecNumber>
    </recommendedName>
</protein>
<comment type="catalytic activity">
    <reaction evidence="8">
        <text>S-formylglutathione + H2O = formate + glutathione + H(+)</text>
        <dbReference type="Rhea" id="RHEA:14961"/>
        <dbReference type="ChEBI" id="CHEBI:15377"/>
        <dbReference type="ChEBI" id="CHEBI:15378"/>
        <dbReference type="ChEBI" id="CHEBI:15740"/>
        <dbReference type="ChEBI" id="CHEBI:57688"/>
        <dbReference type="ChEBI" id="CHEBI:57925"/>
        <dbReference type="EC" id="3.1.2.12"/>
    </reaction>
</comment>
<dbReference type="GO" id="GO:0052689">
    <property type="term" value="F:carboxylic ester hydrolase activity"/>
    <property type="evidence" value="ECO:0007669"/>
    <property type="project" value="UniProtKB-KW"/>
</dbReference>
<evidence type="ECO:0000256" key="2">
    <source>
        <dbReference type="ARBA" id="ARBA00005622"/>
    </source>
</evidence>
<dbReference type="PANTHER" id="PTHR10061:SF0">
    <property type="entry name" value="S-FORMYLGLUTATHIONE HYDROLASE"/>
    <property type="match status" value="1"/>
</dbReference>
<reference evidence="9" key="1">
    <citation type="submission" date="2018-10" db="EMBL/GenBank/DDBJ databases">
        <title>Transcriptome assembly of Aceria tosichella (Wheat curl mite) Type 2.</title>
        <authorList>
            <person name="Scully E.D."/>
            <person name="Geib S.M."/>
            <person name="Palmer N.A."/>
            <person name="Gupta A.K."/>
            <person name="Sarath G."/>
            <person name="Tatineni S."/>
        </authorList>
    </citation>
    <scope>NUCLEOTIDE SEQUENCE</scope>
    <source>
        <strain evidence="9">LincolnNE</strain>
    </source>
</reference>
<dbReference type="Gene3D" id="3.40.50.1820">
    <property type="entry name" value="alpha/beta hydrolase"/>
    <property type="match status" value="1"/>
</dbReference>
<evidence type="ECO:0000256" key="5">
    <source>
        <dbReference type="ARBA" id="ARBA00022487"/>
    </source>
</evidence>
<dbReference type="EC" id="3.1.2.12" evidence="3 8"/>
<proteinExistence type="inferred from homology"/>
<dbReference type="AlphaFoldDB" id="A0A6G1SJ45"/>
<dbReference type="NCBIfam" id="TIGR02821">
    <property type="entry name" value="fghA_ester_D"/>
    <property type="match status" value="1"/>
</dbReference>
<dbReference type="InterPro" id="IPR000801">
    <property type="entry name" value="Esterase-like"/>
</dbReference>
<dbReference type="SUPFAM" id="SSF53474">
    <property type="entry name" value="alpha/beta-Hydrolases"/>
    <property type="match status" value="1"/>
</dbReference>
<keyword evidence="6 8" id="KW-0378">Hydrolase</keyword>
<dbReference type="InterPro" id="IPR029058">
    <property type="entry name" value="AB_hydrolase_fold"/>
</dbReference>
<dbReference type="InterPro" id="IPR014186">
    <property type="entry name" value="S-formylglutathione_hydrol"/>
</dbReference>
<dbReference type="EMBL" id="GGYP01005734">
    <property type="protein sequence ID" value="MDE50505.1"/>
    <property type="molecule type" value="Transcribed_RNA"/>
</dbReference>
<dbReference type="Pfam" id="PF00756">
    <property type="entry name" value="Esterase"/>
    <property type="match status" value="1"/>
</dbReference>
<accession>A0A6G1SJ45</accession>
<dbReference type="PANTHER" id="PTHR10061">
    <property type="entry name" value="S-FORMYLGLUTATHIONE HYDROLASE"/>
    <property type="match status" value="1"/>
</dbReference>
<comment type="similarity">
    <text evidence="2 8">Belongs to the esterase D family.</text>
</comment>
<evidence type="ECO:0000256" key="4">
    <source>
        <dbReference type="ARBA" id="ARBA00016774"/>
    </source>
</evidence>
<comment type="function">
    <text evidence="1 8">Serine hydrolase involved in the detoxification of formaldehyde.</text>
</comment>
<evidence type="ECO:0000256" key="6">
    <source>
        <dbReference type="ARBA" id="ARBA00022801"/>
    </source>
</evidence>
<feature type="active site" description="Charge relay system" evidence="7">
    <location>
        <position position="153"/>
    </location>
</feature>
<organism evidence="9">
    <name type="scientific">Aceria tosichella</name>
    <name type="common">wheat curl mite</name>
    <dbReference type="NCBI Taxonomy" id="561515"/>
    <lineage>
        <taxon>Eukaryota</taxon>
        <taxon>Metazoa</taxon>
        <taxon>Ecdysozoa</taxon>
        <taxon>Arthropoda</taxon>
        <taxon>Chelicerata</taxon>
        <taxon>Arachnida</taxon>
        <taxon>Acari</taxon>
        <taxon>Acariformes</taxon>
        <taxon>Trombidiformes</taxon>
        <taxon>Prostigmata</taxon>
        <taxon>Eupodina</taxon>
        <taxon>Eriophyoidea</taxon>
        <taxon>Eriophyidae</taxon>
        <taxon>Eriophyinae</taxon>
        <taxon>Aceriini</taxon>
        <taxon>Aceria</taxon>
    </lineage>
</organism>
<evidence type="ECO:0000256" key="3">
    <source>
        <dbReference type="ARBA" id="ARBA00012479"/>
    </source>
</evidence>
<evidence type="ECO:0000256" key="1">
    <source>
        <dbReference type="ARBA" id="ARBA00002608"/>
    </source>
</evidence>
<comment type="subcellular location">
    <subcellularLocation>
        <location evidence="8">Cytoplasm</location>
    </subcellularLocation>
</comment>
<feature type="active site" description="Charge relay system" evidence="7">
    <location>
        <position position="230"/>
    </location>
</feature>
<gene>
    <name evidence="9" type="primary">ESD</name>
    <name evidence="9" type="ORF">g.8903</name>
</gene>
<dbReference type="FunFam" id="3.40.50.1820:FF:000002">
    <property type="entry name" value="S-formylglutathione hydrolase"/>
    <property type="match status" value="1"/>
</dbReference>
<keyword evidence="8" id="KW-0963">Cytoplasm</keyword>